<dbReference type="InterPro" id="IPR011013">
    <property type="entry name" value="Gal_mutarotase_sf_dom"/>
</dbReference>
<dbReference type="Gene3D" id="2.70.98.10">
    <property type="match status" value="1"/>
</dbReference>
<comment type="caution">
    <text evidence="1">The sequence shown here is derived from an EMBL/GenBank/DDBJ whole genome shotgun (WGS) entry which is preliminary data.</text>
</comment>
<dbReference type="Proteomes" id="UP001229251">
    <property type="component" value="Unassembled WGS sequence"/>
</dbReference>
<accession>A0AAJ1V3A7</accession>
<dbReference type="AlphaFoldDB" id="A0AAJ1V3A7"/>
<dbReference type="SUPFAM" id="SSF74650">
    <property type="entry name" value="Galactose mutarotase-like"/>
    <property type="match status" value="1"/>
</dbReference>
<dbReference type="InterPro" id="IPR014718">
    <property type="entry name" value="GH-type_carb-bd"/>
</dbReference>
<dbReference type="EMBL" id="JASOOE010000006">
    <property type="protein sequence ID" value="MDK7187221.1"/>
    <property type="molecule type" value="Genomic_DNA"/>
</dbReference>
<name>A0AAJ1V3A7_9LACT</name>
<dbReference type="RefSeq" id="WP_285065661.1">
    <property type="nucleotide sequence ID" value="NZ_JASOOE010000006.1"/>
</dbReference>
<evidence type="ECO:0000313" key="2">
    <source>
        <dbReference type="Proteomes" id="UP001229251"/>
    </source>
</evidence>
<evidence type="ECO:0008006" key="3">
    <source>
        <dbReference type="Google" id="ProtNLM"/>
    </source>
</evidence>
<gene>
    <name evidence="1" type="ORF">QP433_04420</name>
</gene>
<reference evidence="1" key="1">
    <citation type="submission" date="2023-05" db="EMBL/GenBank/DDBJ databases">
        <title>Cataloging the Phylogenetic Diversity of Human Bladder Bacteria.</title>
        <authorList>
            <person name="Du J."/>
        </authorList>
    </citation>
    <scope>NUCLEOTIDE SEQUENCE</scope>
    <source>
        <strain evidence="1">UMB1231</strain>
    </source>
</reference>
<organism evidence="1 2">
    <name type="scientific">Facklamia hominis</name>
    <dbReference type="NCBI Taxonomy" id="178214"/>
    <lineage>
        <taxon>Bacteria</taxon>
        <taxon>Bacillati</taxon>
        <taxon>Bacillota</taxon>
        <taxon>Bacilli</taxon>
        <taxon>Lactobacillales</taxon>
        <taxon>Aerococcaceae</taxon>
        <taxon>Facklamia</taxon>
    </lineage>
</organism>
<dbReference type="InterPro" id="IPR008183">
    <property type="entry name" value="Aldose_1/G6P_1-epimerase"/>
</dbReference>
<dbReference type="GO" id="GO:0005975">
    <property type="term" value="P:carbohydrate metabolic process"/>
    <property type="evidence" value="ECO:0007669"/>
    <property type="project" value="InterPro"/>
</dbReference>
<protein>
    <recommendedName>
        <fullName evidence="3">Aldose epimerase</fullName>
    </recommendedName>
</protein>
<proteinExistence type="predicted"/>
<dbReference type="Pfam" id="PF01263">
    <property type="entry name" value="Aldose_epim"/>
    <property type="match status" value="1"/>
</dbReference>
<evidence type="ECO:0000313" key="1">
    <source>
        <dbReference type="EMBL" id="MDK7187221.1"/>
    </source>
</evidence>
<dbReference type="GO" id="GO:0016853">
    <property type="term" value="F:isomerase activity"/>
    <property type="evidence" value="ECO:0007669"/>
    <property type="project" value="InterPro"/>
</dbReference>
<sequence length="297" mass="34617">MVTIENSSLKIDISEVGAQIQSVIDKKSNYEFIWQGDKKTWPFQASISFPFVGSLVNNQYRYKDQVYSMPQDGFVREMPFSLQHQSQHSVSFCLKSSEETRLQYPFDFSLQVTYTLFEKTITISFEVLNPSSDQPLYYSLGYLPTFNVSTYSLKNKREFDRVWLDIEPEGHYFRLPLNKEGLVHDRKTHFSDVSKHILDYKEFRRGPVIHQVSHHTEVILKDEVQGAGIEFKPSGMYYLGIWASYPKRADFIQLQAATGISDYDYFKGDLTEKEGIIDLDCNQLQTHDLTIRFDKSE</sequence>
<dbReference type="GO" id="GO:0030246">
    <property type="term" value="F:carbohydrate binding"/>
    <property type="evidence" value="ECO:0007669"/>
    <property type="project" value="InterPro"/>
</dbReference>